<dbReference type="InterPro" id="IPR056748">
    <property type="entry name" value="VPS13-like_C"/>
</dbReference>
<feature type="domain" description="Intermembrane lipid transfer protein VPS13-like C-terminal" evidence="6">
    <location>
        <begin position="2900"/>
        <end position="3009"/>
    </location>
</feature>
<gene>
    <name evidence="8" type="ORF">JXQ802_LOCUS43012</name>
    <name evidence="7" type="ORF">PYM288_LOCUS27930</name>
</gene>
<dbReference type="EMBL" id="CAJNOL010003015">
    <property type="protein sequence ID" value="CAF1541958.1"/>
    <property type="molecule type" value="Genomic_DNA"/>
</dbReference>
<dbReference type="Proteomes" id="UP000663854">
    <property type="component" value="Unassembled WGS sequence"/>
</dbReference>
<reference evidence="7" key="1">
    <citation type="submission" date="2021-02" db="EMBL/GenBank/DDBJ databases">
        <authorList>
            <person name="Nowell W R."/>
        </authorList>
    </citation>
    <scope>NUCLEOTIDE SEQUENCE</scope>
</reference>
<feature type="compositionally biased region" description="Basic and acidic residues" evidence="4">
    <location>
        <begin position="1643"/>
        <end position="1670"/>
    </location>
</feature>
<dbReference type="InterPro" id="IPR026847">
    <property type="entry name" value="VPS13"/>
</dbReference>
<organism evidence="7 9">
    <name type="scientific">Rotaria sordida</name>
    <dbReference type="NCBI Taxonomy" id="392033"/>
    <lineage>
        <taxon>Eukaryota</taxon>
        <taxon>Metazoa</taxon>
        <taxon>Spiralia</taxon>
        <taxon>Gnathifera</taxon>
        <taxon>Rotifera</taxon>
        <taxon>Eurotatoria</taxon>
        <taxon>Bdelloidea</taxon>
        <taxon>Philodinida</taxon>
        <taxon>Philodinidae</taxon>
        <taxon>Rotaria</taxon>
    </lineage>
</organism>
<evidence type="ECO:0000256" key="1">
    <source>
        <dbReference type="ARBA" id="ARBA00006545"/>
    </source>
</evidence>
<evidence type="ECO:0000313" key="8">
    <source>
        <dbReference type="EMBL" id="CAF1541958.1"/>
    </source>
</evidence>
<evidence type="ECO:0000256" key="3">
    <source>
        <dbReference type="SAM" id="Coils"/>
    </source>
</evidence>
<protein>
    <recommendedName>
        <fullName evidence="11">Vacuolar protein sorting-associated protein 13A</fullName>
    </recommendedName>
</protein>
<feature type="compositionally biased region" description="Basic and acidic residues" evidence="4">
    <location>
        <begin position="1521"/>
        <end position="1535"/>
    </location>
</feature>
<feature type="region of interest" description="Disordered" evidence="4">
    <location>
        <begin position="1511"/>
        <end position="1538"/>
    </location>
</feature>
<dbReference type="Pfam" id="PF25037">
    <property type="entry name" value="VPS13_C"/>
    <property type="match status" value="1"/>
</dbReference>
<dbReference type="GO" id="GO:0045053">
    <property type="term" value="P:protein retention in Golgi apparatus"/>
    <property type="evidence" value="ECO:0007669"/>
    <property type="project" value="TreeGrafter"/>
</dbReference>
<comment type="similarity">
    <text evidence="1">Belongs to the VPS13 family.</text>
</comment>
<evidence type="ECO:0008006" key="11">
    <source>
        <dbReference type="Google" id="ProtNLM"/>
    </source>
</evidence>
<evidence type="ECO:0000259" key="6">
    <source>
        <dbReference type="Pfam" id="PF25037"/>
    </source>
</evidence>
<name>A0A815ASF0_9BILA</name>
<evidence type="ECO:0000313" key="10">
    <source>
        <dbReference type="Proteomes" id="UP000663870"/>
    </source>
</evidence>
<evidence type="ECO:0000256" key="2">
    <source>
        <dbReference type="ARBA" id="ARBA00022448"/>
    </source>
</evidence>
<feature type="region of interest" description="Disordered" evidence="4">
    <location>
        <begin position="1034"/>
        <end position="1058"/>
    </location>
</feature>
<feature type="compositionally biased region" description="Basic residues" evidence="4">
    <location>
        <begin position="1034"/>
        <end position="1045"/>
    </location>
</feature>
<dbReference type="PANTHER" id="PTHR16166:SF93">
    <property type="entry name" value="INTERMEMBRANE LIPID TRANSFER PROTEIN VPS13"/>
    <property type="match status" value="1"/>
</dbReference>
<evidence type="ECO:0000313" key="9">
    <source>
        <dbReference type="Proteomes" id="UP000663854"/>
    </source>
</evidence>
<comment type="caution">
    <text evidence="7">The sequence shown here is derived from an EMBL/GenBank/DDBJ whole genome shotgun (WGS) entry which is preliminary data.</text>
</comment>
<dbReference type="PANTHER" id="PTHR16166">
    <property type="entry name" value="VACUOLAR PROTEIN SORTING-ASSOCIATED PROTEIN VPS13"/>
    <property type="match status" value="1"/>
</dbReference>
<dbReference type="InterPro" id="IPR026854">
    <property type="entry name" value="VPS13_N"/>
</dbReference>
<keyword evidence="2" id="KW-0813">Transport</keyword>
<keyword evidence="3" id="KW-0175">Coiled coil</keyword>
<proteinExistence type="inferred from homology"/>
<keyword evidence="10" id="KW-1185">Reference proteome</keyword>
<accession>A0A815ASF0</accession>
<evidence type="ECO:0000313" key="7">
    <source>
        <dbReference type="EMBL" id="CAF1262031.1"/>
    </source>
</evidence>
<feature type="coiled-coil region" evidence="3">
    <location>
        <begin position="111"/>
        <end position="138"/>
    </location>
</feature>
<feature type="region of interest" description="Disordered" evidence="4">
    <location>
        <begin position="1634"/>
        <end position="1670"/>
    </location>
</feature>
<evidence type="ECO:0000259" key="5">
    <source>
        <dbReference type="Pfam" id="PF12624"/>
    </source>
</evidence>
<evidence type="ECO:0000256" key="4">
    <source>
        <dbReference type="SAM" id="MobiDB-lite"/>
    </source>
</evidence>
<sequence length="3049" mass="350145">MVFGHLTAYFIDKYLGDYIENLDSKQLKIDLWNGDVVLKDLSLKPNALANFNLPVTVAAGHLHKLSLHIPWKHLYIHPTTITIDGVYLLLTPKTDVQYDPERHEQSQYESKMKEVHKIEQFRKEKEEYENSRTISKHKDTFLERLQMHILRNLEFSISNIHIAFEDKTTKPEHPYSFGITLNYIKLFTTNTEWEPVISEEDSPIMYKFGEMSTLSIYWNSNVQTQSDLPQEDIVDILQENIDQNEQRVSGEMAYILRPLNIQVKLKISLAPSEQEYVRPVFDAKIDLEQISLNINRNQYSDLLDLLEFQDRLNLKSKYIKYHTMIDNASILKPSLRRWKFAYAAILHEEVRPRLSSYKWENIKTNLDRFREYHEIYFQILNGDASKKQKQRTQELEKNIDVFNLLYLRRIVEIEFKKRKAEHKEQSWWDKVASFWSGDSNQENPEFNVGSATAADEKKKLYDAIGYADNNTKSNYPEEYVDIDLSVRLNMLELNVWSNINETDTQFKVITCAAIPDAGLIFKRRPAKPAFLFVVDLSSFQVFGIDENVLQTEMLNDNRPVLAQNRAQLEQKSFLHIEYETNPLNKPSDNRIQVISQSLEMIYDAFTINKLVECFQPDRKRDLQGIKEIAYSTFNDIKYRSHFLFNHYLKNIQSSDIDIDLSSFYFLLPENGVYRRGCPVLCFDFGHFTFKGSPSYTDQDAEIGKTTEDVPSTDDVPQSPYFPLKLRLENIQLLYANQNDDWYNARIQRDSPMHLIKPITIRVDIDKCIYSDNPVLPAWKIGAHISTIDGRVSDARIFGINKIIQSIPFPELKEEEEVETEILVESKTFEVAVPHRDTQKTLEAVENTTPVQNILQEASSAEEEGQTNDQTQEKNIESQDQVIELEATFELPRIDLLIEESVPDGSHDTHPFVRISILLIAARATMKTYDINFDASLADLSIVHEQFITSDNERLRLIAIERYPDREDAPWINIHGLLTSPVNPLFTSTPYNSLENQVRVHIGKPVLILQLEALSSIVQFKNDLMEKICREQHHVSTKRSVNKRTAPKQVVKQDPSSSSMPTFQFEANLDGLRAIIGSEHSQILDIQIQGLHAYVLNSIEKTMANLFFTSFYVVDPNPKARFHKIISQLGNEKQLLRFDFCLFNYPKKYEKTLDDIDCDIKLQLTKMNLILLYKHIDLILNMINMFQTKSIEQKVPSNQTETSTISETMAKFQEQARKLRLDVVLNAPSIFIPISSYSNEGLFIDLGQLTIRTQVIDDSFIEEQVITMNNLLISRVKLSKTNEILGDISLLECVELSILIDRLLHPDKAPHQSQISIKAYWDTIQFILAKNDYACVMKILKENFSEKIYHKIPKPAIQDQSEFKQTNQEKVIVTNKKSDQKIIQQIRFDAQIKKIALTLYLGNYNIRDRHTLRNENLIFVDLRLEMLKGHFRQLSDSSYSGKVQIQELLLDDRRETDCVTRLIDRGFKIDPKVPMFAVNFEFKPKNEQRSMGVRQDNDEKQEMMEQTDILEVTTGTPSQKKPAIEEAQKQKEKEEQTQTQNIRSQELIVNLNIIEVKLELGTGSVTKPVIALCLSDLFVDVKHWSSNISISSKIHVELALFNDNLLAWEPLIEPVINESGDVVCPWCITCSTSSYEDEEEENSEESRFLLDDPKSSSDSDQQQKEEKKSLDAKQAISIRADHLLNITVTKTMFSLTQRLSKMFEEAYNQDLSSNEDDNDKSMLSIHNMTGGDVDIDHITGIQFLEDSQLKTPLHLKYHDSIPLTVPDERLSATRIPAISEQIANRRQEFSVKIDDEVKTVDVNQTWRRVFDFGPSRIPNWPVQLLCDSQLYNFRRRIVLSSIIKVFNRATMPVMILDIDSVEMGRVHEVARIDAGGELYLPLNLLYVRTSPRLFISIDDANLTDQGRDFISFDWSIESSADRVLKTNNGKEAHFVFYKESKEAYSESTDEPIRTSFHIYVKLALHIINLLSLDVQCWIDTVEQVDLKPSHLYHSVSGGKKSVLKFVIPCYNDATWISSPVDLDSKSDSSHNDHVVIFDNATTQETLKLLLRVDTYRQSYRVSLYSPFWIINCTDMKFELKIENEKTLIEAVEPAFFVCPKHFDSNKKKKGHIRLFSMEQDETLSEWSEGFSLDVIKTTGVASCKVANDRTYMVAIDIVTTSFGMTKILTLAPSTVVINKSTIEVEVTEAQSVREEEHWRSIKPEGIIPFWPRDIERGLMRVRYSHNCLSSIVFRFNDKHRALLHMDDEERPALQVDVVATDYDGFRIVFGDYKTGDSPVLLINCLKRRSIVFCQVEDIRTQILPPRHYVYYTWIDPLKPQQLLVSSNSPSATIELNPLCGRLETNDQQIVYYATFQDGPQTVLIFTEEINLIETVTSMPTLGEKMNQHIQIGICDIGISVIDDIARNDLFYISISKSKEIWTETRKHLVKPLSRELNHNLDEHYKSYIKHFNDDPNNQEITKKKYRIDNNHNVSFDEDTAELSDHQGHRIYVHRQTMDGLWIGFAWSTSNQALHVRINRIQIDNEHEFTLFPVVLHPIVAKASGTDIPGKPFIEMSLFKTAQARANTQHIKYLKLLVQEFDFCADQTLIMSILHFVKQEKDAGAPTINMDSDLKRIHKPLRAITEAQSNSLPSEPKIFFDNLHLSPLKLHVSFSMHGFGTNEQLLAEYPLVDFLLQTLNVAEVQDVILKLNYYERKSELFTIAKLAEEVQNHFQNQLMRQLHVVVLGLDVLGNPFGVMRGVAEGVESFFYEPYKGAMEGPIEFIEGIALGTQHLVASAVGGAAGAISKITGVASKGLATLTFDQDYQNARIARKEVAGHSISDVILSGKNVGMDVVHGVTGVVKKPVAGAKKRGTRGFVKGLGKGFLGLVARPTSGVADFTSTSFDVIKRAAVHEEVVHRVRSPRHVGRDGIIRPSSAHEIRGLYIFDRINDEKHGQSNSYIAHIDCTEDSSTILLAGFNEFSRRLLILTGKSGSSNVYEIEWDCHYRDLKGPPVVNFEPNEIQIHLKEPKLLGLIKKDRPHDMSVSYQNTGEARYIVDKITQIMRAMEL</sequence>
<dbReference type="Pfam" id="PF12624">
    <property type="entry name" value="VPS13_N"/>
    <property type="match status" value="1"/>
</dbReference>
<dbReference type="Proteomes" id="UP000663870">
    <property type="component" value="Unassembled WGS sequence"/>
</dbReference>
<dbReference type="GO" id="GO:0006623">
    <property type="term" value="P:protein targeting to vacuole"/>
    <property type="evidence" value="ECO:0007669"/>
    <property type="project" value="TreeGrafter"/>
</dbReference>
<feature type="domain" description="Chorein N-terminal" evidence="5">
    <location>
        <begin position="2"/>
        <end position="1549"/>
    </location>
</feature>
<dbReference type="EMBL" id="CAJNOH010001942">
    <property type="protein sequence ID" value="CAF1262031.1"/>
    <property type="molecule type" value="Genomic_DNA"/>
</dbReference>